<dbReference type="EMBL" id="GBXM01046934">
    <property type="protein sequence ID" value="JAH61643.1"/>
    <property type="molecule type" value="Transcribed_RNA"/>
</dbReference>
<evidence type="ECO:0000313" key="1">
    <source>
        <dbReference type="EMBL" id="JAH61643.1"/>
    </source>
</evidence>
<sequence length="48" mass="5660">MWKKESNIKWQKKPMLALTSSSVLERETHYIPACVQFFVFLRCDKGAL</sequence>
<proteinExistence type="predicted"/>
<dbReference type="AlphaFoldDB" id="A0A0E9U9K2"/>
<name>A0A0E9U9K2_ANGAN</name>
<accession>A0A0E9U9K2</accession>
<reference evidence="1" key="2">
    <citation type="journal article" date="2015" name="Fish Shellfish Immunol.">
        <title>Early steps in the European eel (Anguilla anguilla)-Vibrio vulnificus interaction in the gills: Role of the RtxA13 toxin.</title>
        <authorList>
            <person name="Callol A."/>
            <person name="Pajuelo D."/>
            <person name="Ebbesson L."/>
            <person name="Teles M."/>
            <person name="MacKenzie S."/>
            <person name="Amaro C."/>
        </authorList>
    </citation>
    <scope>NUCLEOTIDE SEQUENCE</scope>
</reference>
<organism evidence="1">
    <name type="scientific">Anguilla anguilla</name>
    <name type="common">European freshwater eel</name>
    <name type="synonym">Muraena anguilla</name>
    <dbReference type="NCBI Taxonomy" id="7936"/>
    <lineage>
        <taxon>Eukaryota</taxon>
        <taxon>Metazoa</taxon>
        <taxon>Chordata</taxon>
        <taxon>Craniata</taxon>
        <taxon>Vertebrata</taxon>
        <taxon>Euteleostomi</taxon>
        <taxon>Actinopterygii</taxon>
        <taxon>Neopterygii</taxon>
        <taxon>Teleostei</taxon>
        <taxon>Anguilliformes</taxon>
        <taxon>Anguillidae</taxon>
        <taxon>Anguilla</taxon>
    </lineage>
</organism>
<reference evidence="1" key="1">
    <citation type="submission" date="2014-11" db="EMBL/GenBank/DDBJ databases">
        <authorList>
            <person name="Amaro Gonzalez C."/>
        </authorList>
    </citation>
    <scope>NUCLEOTIDE SEQUENCE</scope>
</reference>
<protein>
    <submittedName>
        <fullName evidence="1">Uncharacterized protein</fullName>
    </submittedName>
</protein>